<comment type="similarity">
    <text evidence="11">Belongs to the PpiD chaperone family.</text>
</comment>
<evidence type="ECO:0000256" key="4">
    <source>
        <dbReference type="ARBA" id="ARBA00022519"/>
    </source>
</evidence>
<proteinExistence type="inferred from homology"/>
<dbReference type="InterPro" id="IPR027304">
    <property type="entry name" value="Trigger_fact/SurA_dom_sf"/>
</dbReference>
<reference evidence="16 17" key="1">
    <citation type="submission" date="2024-09" db="EMBL/GenBank/DDBJ databases">
        <authorList>
            <person name="Sun Q."/>
            <person name="Mori K."/>
        </authorList>
    </citation>
    <scope>NUCLEOTIDE SEQUENCE [LARGE SCALE GENOMIC DNA]</scope>
    <source>
        <strain evidence="16 17">CICC 11035S</strain>
    </source>
</reference>
<name>A0ABV6S4R9_9SPHN</name>
<dbReference type="InterPro" id="IPR000297">
    <property type="entry name" value="PPIase_PpiC"/>
</dbReference>
<dbReference type="Proteomes" id="UP001589858">
    <property type="component" value="Unassembled WGS sequence"/>
</dbReference>
<dbReference type="Pfam" id="PF13624">
    <property type="entry name" value="SurA_N_3"/>
    <property type="match status" value="1"/>
</dbReference>
<accession>A0ABV6S4R9</accession>
<evidence type="ECO:0000259" key="15">
    <source>
        <dbReference type="PROSITE" id="PS50198"/>
    </source>
</evidence>
<dbReference type="SUPFAM" id="SSF54534">
    <property type="entry name" value="FKBP-like"/>
    <property type="match status" value="1"/>
</dbReference>
<evidence type="ECO:0000256" key="6">
    <source>
        <dbReference type="ARBA" id="ARBA00022989"/>
    </source>
</evidence>
<dbReference type="RefSeq" id="WP_267220176.1">
    <property type="nucleotide sequence ID" value="NZ_JAPCWC010000006.1"/>
</dbReference>
<evidence type="ECO:0000256" key="7">
    <source>
        <dbReference type="ARBA" id="ARBA00023136"/>
    </source>
</evidence>
<evidence type="ECO:0000256" key="12">
    <source>
        <dbReference type="ARBA" id="ARBA00040743"/>
    </source>
</evidence>
<evidence type="ECO:0000256" key="1">
    <source>
        <dbReference type="ARBA" id="ARBA00004382"/>
    </source>
</evidence>
<dbReference type="Pfam" id="PF13145">
    <property type="entry name" value="Rotamase_2"/>
    <property type="match status" value="1"/>
</dbReference>
<dbReference type="Gene3D" id="3.10.50.40">
    <property type="match status" value="1"/>
</dbReference>
<evidence type="ECO:0000256" key="5">
    <source>
        <dbReference type="ARBA" id="ARBA00022692"/>
    </source>
</evidence>
<keyword evidence="7" id="KW-0472">Membrane</keyword>
<dbReference type="PANTHER" id="PTHR47529:SF1">
    <property type="entry name" value="PERIPLASMIC CHAPERONE PPID"/>
    <property type="match status" value="1"/>
</dbReference>
<keyword evidence="14" id="KW-0413">Isomerase</keyword>
<dbReference type="InterPro" id="IPR052029">
    <property type="entry name" value="PpiD_chaperone"/>
</dbReference>
<keyword evidence="3" id="KW-1003">Cell membrane</keyword>
<evidence type="ECO:0000256" key="2">
    <source>
        <dbReference type="ARBA" id="ARBA00018370"/>
    </source>
</evidence>
<comment type="caution">
    <text evidence="16">The sequence shown here is derived from an EMBL/GenBank/DDBJ whole genome shotgun (WGS) entry which is preliminary data.</text>
</comment>
<keyword evidence="5" id="KW-0812">Transmembrane</keyword>
<evidence type="ECO:0000256" key="14">
    <source>
        <dbReference type="PROSITE-ProRule" id="PRU00278"/>
    </source>
</evidence>
<evidence type="ECO:0000256" key="9">
    <source>
        <dbReference type="ARBA" id="ARBA00030642"/>
    </source>
</evidence>
<keyword evidence="6" id="KW-1133">Transmembrane helix</keyword>
<dbReference type="Gene3D" id="1.10.4030.10">
    <property type="entry name" value="Porin chaperone SurA, peptide-binding domain"/>
    <property type="match status" value="1"/>
</dbReference>
<dbReference type="EMBL" id="JBHLTM010000016">
    <property type="protein sequence ID" value="MFC0683814.1"/>
    <property type="molecule type" value="Genomic_DNA"/>
</dbReference>
<evidence type="ECO:0000256" key="11">
    <source>
        <dbReference type="ARBA" id="ARBA00038408"/>
    </source>
</evidence>
<dbReference type="PANTHER" id="PTHR47529">
    <property type="entry name" value="PEPTIDYL-PROLYL CIS-TRANS ISOMERASE D"/>
    <property type="match status" value="1"/>
</dbReference>
<evidence type="ECO:0000256" key="8">
    <source>
        <dbReference type="ARBA" id="ARBA00023186"/>
    </source>
</evidence>
<dbReference type="PROSITE" id="PS50198">
    <property type="entry name" value="PPIC_PPIASE_2"/>
    <property type="match status" value="1"/>
</dbReference>
<evidence type="ECO:0000256" key="10">
    <source>
        <dbReference type="ARBA" id="ARBA00031484"/>
    </source>
</evidence>
<evidence type="ECO:0000256" key="13">
    <source>
        <dbReference type="ARBA" id="ARBA00042775"/>
    </source>
</evidence>
<keyword evidence="4" id="KW-0997">Cell inner membrane</keyword>
<feature type="domain" description="PpiC" evidence="15">
    <location>
        <begin position="232"/>
        <end position="361"/>
    </location>
</feature>
<gene>
    <name evidence="16" type="ORF">ACFFF8_04335</name>
</gene>
<organism evidence="16 17">
    <name type="scientific">Novosphingobium clariflavum</name>
    <dbReference type="NCBI Taxonomy" id="2029884"/>
    <lineage>
        <taxon>Bacteria</taxon>
        <taxon>Pseudomonadati</taxon>
        <taxon>Pseudomonadota</taxon>
        <taxon>Alphaproteobacteria</taxon>
        <taxon>Sphingomonadales</taxon>
        <taxon>Sphingomonadaceae</taxon>
        <taxon>Novosphingobium</taxon>
    </lineage>
</organism>
<keyword evidence="14" id="KW-0697">Rotamase</keyword>
<dbReference type="InterPro" id="IPR046357">
    <property type="entry name" value="PPIase_dom_sf"/>
</dbReference>
<keyword evidence="8" id="KW-0143">Chaperone</keyword>
<comment type="subcellular location">
    <subcellularLocation>
        <location evidence="1">Cell inner membrane</location>
        <topology evidence="1">Single-pass type II membrane protein</topology>
        <orientation evidence="1">Periplasmic side</orientation>
    </subcellularLocation>
</comment>
<evidence type="ECO:0000256" key="3">
    <source>
        <dbReference type="ARBA" id="ARBA00022475"/>
    </source>
</evidence>
<evidence type="ECO:0000313" key="16">
    <source>
        <dbReference type="EMBL" id="MFC0683814.1"/>
    </source>
</evidence>
<evidence type="ECO:0000313" key="17">
    <source>
        <dbReference type="Proteomes" id="UP001589858"/>
    </source>
</evidence>
<keyword evidence="17" id="KW-1185">Reference proteome</keyword>
<dbReference type="SUPFAM" id="SSF109998">
    <property type="entry name" value="Triger factor/SurA peptide-binding domain-like"/>
    <property type="match status" value="1"/>
</dbReference>
<protein>
    <recommendedName>
        <fullName evidence="2">Parvulin-like PPIase</fullName>
    </recommendedName>
    <alternativeName>
        <fullName evidence="9">Peptidyl-prolyl cis-trans isomerase plp</fullName>
    </alternativeName>
    <alternativeName>
        <fullName evidence="12">Periplasmic chaperone PpiD</fullName>
    </alternativeName>
    <alternativeName>
        <fullName evidence="13">Periplasmic folding chaperone</fullName>
    </alternativeName>
    <alternativeName>
        <fullName evidence="10">Rotamase plp</fullName>
    </alternativeName>
</protein>
<sequence>MLSFFRNFLKSKIGAGIALAVLVLITLAFAGGDINGMRETAGLSSTTSVATVGGKSVEANDLATAANSQLEQIKQQNPTATMKMLVAEGGLTRILDEMISRTAIGVFGQDNGVVASKRLVDSEIARIPAFQGVDGKFSQDAFRQALAQKGIPEAALRDDFTQGLIAQQLMIPAQFAATMPSSLAARYAALLEENRKGQVATLPALAFAPTQPATPAELESFYKTHINQFVRPERRTIRYATFGEEALKNVAAPTDADVAKRYEADKAALYAARDDRKLTQLIVPTEAAAKAVAAEVAAGKSLELAATERRLSAAKLESFTREQLASQFSPAIADAVFAAPIGKLAVPQKSALGWHVIRVDSEQKTPEKPLAAVRAEIVTKLAEEKRRAAFTDLLARIDDQFQSGASLVEVAKAVGATVATTQPIIANGSVYGKAGETAPAQLQPILSTAFGMDQEKPQLAQLTPGTATAPGQSYVIYDVTQITASAPAPFKEIGADLAEAWKQDKGAAAAKAAALKIQAAVKAGKSLNEAIAALGKSLPPVQDVAMSRQMLTAAMRQGRQVPPPVSLLFHMAKNTVKVQAVGGNRGWFIVALKDVVPGKTDNPLVVQGTQRELSSQLGSAYTEALAHAIRKQVGATTHPAAIKTVSDRLGGTGAAAN</sequence>